<name>A0A953LFU7_SYMTR</name>
<dbReference type="Gene3D" id="3.40.50.2300">
    <property type="match status" value="1"/>
</dbReference>
<evidence type="ECO:0000259" key="7">
    <source>
        <dbReference type="PROSITE" id="PS50110"/>
    </source>
</evidence>
<evidence type="ECO:0000256" key="6">
    <source>
        <dbReference type="PROSITE-ProRule" id="PRU00169"/>
    </source>
</evidence>
<dbReference type="GO" id="GO:0005829">
    <property type="term" value="C:cytosol"/>
    <property type="evidence" value="ECO:0007669"/>
    <property type="project" value="TreeGrafter"/>
</dbReference>
<dbReference type="SMART" id="SM00448">
    <property type="entry name" value="REC"/>
    <property type="match status" value="1"/>
</dbReference>
<dbReference type="InterPro" id="IPR011006">
    <property type="entry name" value="CheY-like_superfamily"/>
</dbReference>
<evidence type="ECO:0000313" key="10">
    <source>
        <dbReference type="Proteomes" id="UP000732377"/>
    </source>
</evidence>
<comment type="caution">
    <text evidence="9">The sequence shown here is derived from an EMBL/GenBank/DDBJ whole genome shotgun (WGS) entry which is preliminary data.</text>
</comment>
<gene>
    <name evidence="9" type="ORF">CWE10_05020</name>
</gene>
<dbReference type="GO" id="GO:0032993">
    <property type="term" value="C:protein-DNA complex"/>
    <property type="evidence" value="ECO:0007669"/>
    <property type="project" value="TreeGrafter"/>
</dbReference>
<dbReference type="Gene3D" id="1.10.10.10">
    <property type="entry name" value="Winged helix-like DNA-binding domain superfamily/Winged helix DNA-binding domain"/>
    <property type="match status" value="1"/>
</dbReference>
<dbReference type="GO" id="GO:0000976">
    <property type="term" value="F:transcription cis-regulatory region binding"/>
    <property type="evidence" value="ECO:0007669"/>
    <property type="project" value="TreeGrafter"/>
</dbReference>
<dbReference type="Pfam" id="PF03861">
    <property type="entry name" value="ANTAR"/>
    <property type="match status" value="1"/>
</dbReference>
<organism evidence="9 10">
    <name type="scientific">Symbiobacterium thermophilum</name>
    <dbReference type="NCBI Taxonomy" id="2734"/>
    <lineage>
        <taxon>Bacteria</taxon>
        <taxon>Bacillati</taxon>
        <taxon>Bacillota</taxon>
        <taxon>Clostridia</taxon>
        <taxon>Eubacteriales</taxon>
        <taxon>Symbiobacteriaceae</taxon>
        <taxon>Symbiobacterium</taxon>
    </lineage>
</organism>
<evidence type="ECO:0000313" key="9">
    <source>
        <dbReference type="EMBL" id="MBY6275573.1"/>
    </source>
</evidence>
<dbReference type="PROSITE" id="PS50921">
    <property type="entry name" value="ANTAR"/>
    <property type="match status" value="1"/>
</dbReference>
<dbReference type="InterPro" id="IPR001789">
    <property type="entry name" value="Sig_transdc_resp-reg_receiver"/>
</dbReference>
<keyword evidence="2" id="KW-0805">Transcription regulation</keyword>
<dbReference type="InterPro" id="IPR005561">
    <property type="entry name" value="ANTAR"/>
</dbReference>
<keyword evidence="6" id="KW-0597">Phosphoprotein</keyword>
<reference evidence="9" key="1">
    <citation type="submission" date="2017-11" db="EMBL/GenBank/DDBJ databases">
        <title>Three new genomes from thermophilic consortium.</title>
        <authorList>
            <person name="Quaggio R."/>
            <person name="Amgarten D."/>
            <person name="Setubal J.C."/>
        </authorList>
    </citation>
    <scope>NUCLEOTIDE SEQUENCE</scope>
    <source>
        <strain evidence="9">ZCTH01-B2</strain>
    </source>
</reference>
<dbReference type="InterPro" id="IPR036388">
    <property type="entry name" value="WH-like_DNA-bd_sf"/>
</dbReference>
<dbReference type="GO" id="GO:0006355">
    <property type="term" value="P:regulation of DNA-templated transcription"/>
    <property type="evidence" value="ECO:0007669"/>
    <property type="project" value="TreeGrafter"/>
</dbReference>
<keyword evidence="4" id="KW-0804">Transcription</keyword>
<comment type="function">
    <text evidence="5">May play the central regulatory role in sporulation. It may be an element of the effector pathway responsible for the activation of sporulation genes in response to nutritional stress. Spo0A may act in concert with spo0H (a sigma factor) to control the expression of some genes that are critical to the sporulation process.</text>
</comment>
<dbReference type="PANTHER" id="PTHR48111:SF69">
    <property type="entry name" value="RESPONSE REGULATOR RECEIVER"/>
    <property type="match status" value="1"/>
</dbReference>
<dbReference type="InterPro" id="IPR058245">
    <property type="entry name" value="NreC/VraR/RcsB-like_REC"/>
</dbReference>
<evidence type="ECO:0000256" key="1">
    <source>
        <dbReference type="ARBA" id="ARBA00018672"/>
    </source>
</evidence>
<sequence>MCPCVRRARRTDLRARALFSFAHARPGRPSSRFRAAPGCRTCRLTSAIDLISVKFILSWRKTSTRRRNNAPHGPVEGGDARMRPVRLVVAVHHPEERTRLSAALTGPDRVVVGTTGNGPAAISLVRQLRPDVALVDCRLEGLDGLAAARQLLLDRCAAVVVMIQLHHLSRAYDLIELGAAGCLIKPCSPEQVGLAVLAAARRREEWLTLARRAETAERRLAERRHVERAKALLMEQENLSEEEAYRRLRQLSMRTRRTMGDVAHTLLLNASLRPSRGAENPLA</sequence>
<feature type="domain" description="ANTAR" evidence="8">
    <location>
        <begin position="206"/>
        <end position="267"/>
    </location>
</feature>
<dbReference type="GO" id="GO:0003723">
    <property type="term" value="F:RNA binding"/>
    <property type="evidence" value="ECO:0007669"/>
    <property type="project" value="InterPro"/>
</dbReference>
<protein>
    <recommendedName>
        <fullName evidence="1">Stage 0 sporulation protein A homolog</fullName>
    </recommendedName>
</protein>
<dbReference type="PROSITE" id="PS50110">
    <property type="entry name" value="RESPONSE_REGULATORY"/>
    <property type="match status" value="1"/>
</dbReference>
<feature type="modified residue" description="4-aspartylphosphate" evidence="6">
    <location>
        <position position="136"/>
    </location>
</feature>
<dbReference type="GO" id="GO:0000156">
    <property type="term" value="F:phosphorelay response regulator activity"/>
    <property type="evidence" value="ECO:0007669"/>
    <property type="project" value="TreeGrafter"/>
</dbReference>
<feature type="domain" description="Response regulatory" evidence="7">
    <location>
        <begin position="86"/>
        <end position="200"/>
    </location>
</feature>
<dbReference type="CDD" id="cd17535">
    <property type="entry name" value="REC_NarL-like"/>
    <property type="match status" value="1"/>
</dbReference>
<keyword evidence="3" id="KW-0238">DNA-binding</keyword>
<evidence type="ECO:0000256" key="5">
    <source>
        <dbReference type="ARBA" id="ARBA00024867"/>
    </source>
</evidence>
<dbReference type="SUPFAM" id="SSF52172">
    <property type="entry name" value="CheY-like"/>
    <property type="match status" value="1"/>
</dbReference>
<dbReference type="InterPro" id="IPR039420">
    <property type="entry name" value="WalR-like"/>
</dbReference>
<dbReference type="Pfam" id="PF00072">
    <property type="entry name" value="Response_reg"/>
    <property type="match status" value="1"/>
</dbReference>
<proteinExistence type="predicted"/>
<dbReference type="Proteomes" id="UP000732377">
    <property type="component" value="Unassembled WGS sequence"/>
</dbReference>
<dbReference type="SMART" id="SM01012">
    <property type="entry name" value="ANTAR"/>
    <property type="match status" value="1"/>
</dbReference>
<dbReference type="PANTHER" id="PTHR48111">
    <property type="entry name" value="REGULATOR OF RPOS"/>
    <property type="match status" value="1"/>
</dbReference>
<accession>A0A953LFU7</accession>
<dbReference type="EMBL" id="PIUK01000031">
    <property type="protein sequence ID" value="MBY6275573.1"/>
    <property type="molecule type" value="Genomic_DNA"/>
</dbReference>
<evidence type="ECO:0000256" key="2">
    <source>
        <dbReference type="ARBA" id="ARBA00023015"/>
    </source>
</evidence>
<evidence type="ECO:0000256" key="4">
    <source>
        <dbReference type="ARBA" id="ARBA00023163"/>
    </source>
</evidence>
<dbReference type="AlphaFoldDB" id="A0A953LFU7"/>
<evidence type="ECO:0000256" key="3">
    <source>
        <dbReference type="ARBA" id="ARBA00023125"/>
    </source>
</evidence>
<evidence type="ECO:0000259" key="8">
    <source>
        <dbReference type="PROSITE" id="PS50921"/>
    </source>
</evidence>